<accession>A0A1E8FBH6</accession>
<dbReference type="PROSITE" id="PS51782">
    <property type="entry name" value="LYSM"/>
    <property type="match status" value="1"/>
</dbReference>
<comment type="caution">
    <text evidence="3">The sequence shown here is derived from an EMBL/GenBank/DDBJ whole genome shotgun (WGS) entry which is preliminary data.</text>
</comment>
<evidence type="ECO:0000259" key="2">
    <source>
        <dbReference type="PROSITE" id="PS51782"/>
    </source>
</evidence>
<evidence type="ECO:0000256" key="1">
    <source>
        <dbReference type="SAM" id="SignalP"/>
    </source>
</evidence>
<keyword evidence="1" id="KW-0732">Signal</keyword>
<feature type="chain" id="PRO_5009213960" evidence="1">
    <location>
        <begin position="30"/>
        <end position="361"/>
    </location>
</feature>
<dbReference type="RefSeq" id="WP_070177229.1">
    <property type="nucleotide sequence ID" value="NZ_BMJR01000002.1"/>
</dbReference>
<dbReference type="SUPFAM" id="SSF54106">
    <property type="entry name" value="LysM domain"/>
    <property type="match status" value="1"/>
</dbReference>
<protein>
    <submittedName>
        <fullName evidence="3">Peptidoglycan-binding protein</fullName>
    </submittedName>
</protein>
<dbReference type="InterPro" id="IPR018392">
    <property type="entry name" value="LysM"/>
</dbReference>
<dbReference type="SMART" id="SM00257">
    <property type="entry name" value="LysM"/>
    <property type="match status" value="1"/>
</dbReference>
<evidence type="ECO:0000313" key="4">
    <source>
        <dbReference type="Proteomes" id="UP000176037"/>
    </source>
</evidence>
<dbReference type="InterPro" id="IPR036779">
    <property type="entry name" value="LysM_dom_sf"/>
</dbReference>
<feature type="domain" description="LysM" evidence="2">
    <location>
        <begin position="38"/>
        <end position="86"/>
    </location>
</feature>
<proteinExistence type="predicted"/>
<dbReference type="Gene3D" id="3.10.350.10">
    <property type="entry name" value="LysM domain"/>
    <property type="match status" value="1"/>
</dbReference>
<name>A0A1E8FBH6_9ALTE</name>
<dbReference type="STRING" id="1856405.BFC17_00830"/>
<dbReference type="PANTHER" id="PTHR34700">
    <property type="entry name" value="POTASSIUM BINDING PROTEIN KBP"/>
    <property type="match status" value="1"/>
</dbReference>
<dbReference type="PANTHER" id="PTHR34700:SF4">
    <property type="entry name" value="PHAGE-LIKE ELEMENT PBSX PROTEIN XKDP"/>
    <property type="match status" value="1"/>
</dbReference>
<keyword evidence="4" id="KW-1185">Reference proteome</keyword>
<gene>
    <name evidence="3" type="ORF">BFC17_00830</name>
</gene>
<dbReference type="Pfam" id="PF01476">
    <property type="entry name" value="LysM"/>
    <property type="match status" value="1"/>
</dbReference>
<dbReference type="Proteomes" id="UP000176037">
    <property type="component" value="Unassembled WGS sequence"/>
</dbReference>
<dbReference type="AlphaFoldDB" id="A0A1E8FBH6"/>
<reference evidence="3 4" key="1">
    <citation type="submission" date="2016-09" db="EMBL/GenBank/DDBJ databases">
        <title>Alteromonas lipolytica, a new species isolated from sea water.</title>
        <authorList>
            <person name="Wu Y.-H."/>
            <person name="Cheng H."/>
            <person name="Xu X.-W."/>
        </authorList>
    </citation>
    <scope>NUCLEOTIDE SEQUENCE [LARGE SCALE GENOMIC DNA]</scope>
    <source>
        <strain evidence="3 4">JW12</strain>
    </source>
</reference>
<dbReference type="EMBL" id="MJIC01000015">
    <property type="protein sequence ID" value="OFI32853.1"/>
    <property type="molecule type" value="Genomic_DNA"/>
</dbReference>
<evidence type="ECO:0000313" key="3">
    <source>
        <dbReference type="EMBL" id="OFI32853.1"/>
    </source>
</evidence>
<feature type="signal peptide" evidence="1">
    <location>
        <begin position="1"/>
        <end position="29"/>
    </location>
</feature>
<sequence>MKRMLKHLSKWGTAIAGLLFLCHASLALALELKPDAPARYTVKKNDTLWDIAGLFLDKPWLWPELWRNNTQILNPHLIYPGDVLVLKIVNGEPVLEMVRQKTQVALSPNATRTVKPYEPISVLPWSVIEPYIQHHEILDVGQYELLPHLLGDKNGSMRFVDEDLVMSRRNGRAKDQYRVIRMQSTIEDLEGNELGVQIHHIADASMVEDRAEGEWLVRIAGSNSEAKRGDKLLFGQPKTAGDMELKPATAEQRAFVVGNLHQYELLGKYDVVIVDLGAEEIEPGTVMGIYQQGPIIIDGEEPKYATESKVVISVFDDGSTVHQPALKVGELIIFSTFTNASYGIITRASDMVRTGNIVAQP</sequence>
<dbReference type="InterPro" id="IPR052196">
    <property type="entry name" value="Bact_Kbp"/>
</dbReference>
<organism evidence="3 4">
    <name type="scientific">Alteromonas lipolytica</name>
    <dbReference type="NCBI Taxonomy" id="1856405"/>
    <lineage>
        <taxon>Bacteria</taxon>
        <taxon>Pseudomonadati</taxon>
        <taxon>Pseudomonadota</taxon>
        <taxon>Gammaproteobacteria</taxon>
        <taxon>Alteromonadales</taxon>
        <taxon>Alteromonadaceae</taxon>
        <taxon>Alteromonas/Salinimonas group</taxon>
        <taxon>Alteromonas</taxon>
    </lineage>
</organism>
<dbReference type="CDD" id="cd00118">
    <property type="entry name" value="LysM"/>
    <property type="match status" value="1"/>
</dbReference>